<reference evidence="2" key="1">
    <citation type="submission" date="2020-10" db="EMBL/GenBank/DDBJ databases">
        <authorList>
            <person name="Gilroy R."/>
        </authorList>
    </citation>
    <scope>NUCLEOTIDE SEQUENCE</scope>
    <source>
        <strain evidence="2">CHK195-11698</strain>
    </source>
</reference>
<organism evidence="2 3">
    <name type="scientific">Candidatus Fimiplasma intestinipullorum</name>
    <dbReference type="NCBI Taxonomy" id="2840825"/>
    <lineage>
        <taxon>Bacteria</taxon>
        <taxon>Bacillati</taxon>
        <taxon>Bacillota</taxon>
        <taxon>Clostridia</taxon>
        <taxon>Eubacteriales</taxon>
        <taxon>Candidatus Fimiplasma</taxon>
    </lineage>
</organism>
<keyword evidence="1" id="KW-0812">Transmembrane</keyword>
<sequence length="294" mass="33546">MKRINELTSIGFQIDQFNQSAYGKVAGYHYLLSYYKQNKRLVLSTSVSLTEECHLALMNLPLTYIDQLTYQKPILQMVIQNINKVNPQQIEQMLQMVSTFLSHWQVKEICQYCQQEKNVHICHMQGNIALVCDDCLQQYQASVPSLPKVKFGRGLIGLILGAIVGMAAWVAFYQTGYITVLGGFLMSFLAIKGYEKFAGRLDLRGLILAIIVSVIMLAVAEMLCLDLEIIKALDVDFERALDLLPRFLEESEIQEAVAQDLAFGYIFMLIGSFSMYYQAYHQVKRQGVYEKKMD</sequence>
<name>A0A9D1HPZ9_9FIRM</name>
<dbReference type="Proteomes" id="UP000824175">
    <property type="component" value="Unassembled WGS sequence"/>
</dbReference>
<feature type="transmembrane region" description="Helical" evidence="1">
    <location>
        <begin position="206"/>
        <end position="230"/>
    </location>
</feature>
<reference evidence="2" key="2">
    <citation type="journal article" date="2021" name="PeerJ">
        <title>Extensive microbial diversity within the chicken gut microbiome revealed by metagenomics and culture.</title>
        <authorList>
            <person name="Gilroy R."/>
            <person name="Ravi A."/>
            <person name="Getino M."/>
            <person name="Pursley I."/>
            <person name="Horton D.L."/>
            <person name="Alikhan N.F."/>
            <person name="Baker D."/>
            <person name="Gharbi K."/>
            <person name="Hall N."/>
            <person name="Watson M."/>
            <person name="Adriaenssens E.M."/>
            <person name="Foster-Nyarko E."/>
            <person name="Jarju S."/>
            <person name="Secka A."/>
            <person name="Antonio M."/>
            <person name="Oren A."/>
            <person name="Chaudhuri R.R."/>
            <person name="La Ragione R."/>
            <person name="Hildebrand F."/>
            <person name="Pallen M.J."/>
        </authorList>
    </citation>
    <scope>NUCLEOTIDE SEQUENCE</scope>
    <source>
        <strain evidence="2">CHK195-11698</strain>
    </source>
</reference>
<evidence type="ECO:0008006" key="4">
    <source>
        <dbReference type="Google" id="ProtNLM"/>
    </source>
</evidence>
<dbReference type="AlphaFoldDB" id="A0A9D1HPZ9"/>
<evidence type="ECO:0000313" key="2">
    <source>
        <dbReference type="EMBL" id="HIU14595.1"/>
    </source>
</evidence>
<evidence type="ECO:0000256" key="1">
    <source>
        <dbReference type="SAM" id="Phobius"/>
    </source>
</evidence>
<keyword evidence="1" id="KW-0472">Membrane</keyword>
<feature type="transmembrane region" description="Helical" evidence="1">
    <location>
        <begin position="177"/>
        <end position="194"/>
    </location>
</feature>
<feature type="transmembrane region" description="Helical" evidence="1">
    <location>
        <begin position="154"/>
        <end position="171"/>
    </location>
</feature>
<proteinExistence type="predicted"/>
<accession>A0A9D1HPZ9</accession>
<comment type="caution">
    <text evidence="2">The sequence shown here is derived from an EMBL/GenBank/DDBJ whole genome shotgun (WGS) entry which is preliminary data.</text>
</comment>
<gene>
    <name evidence="2" type="ORF">IAD15_11110</name>
</gene>
<evidence type="ECO:0000313" key="3">
    <source>
        <dbReference type="Proteomes" id="UP000824175"/>
    </source>
</evidence>
<protein>
    <recommendedName>
        <fullName evidence="4">Transmembrane protein</fullName>
    </recommendedName>
</protein>
<dbReference type="EMBL" id="DVMJ01000101">
    <property type="protein sequence ID" value="HIU14595.1"/>
    <property type="molecule type" value="Genomic_DNA"/>
</dbReference>
<feature type="transmembrane region" description="Helical" evidence="1">
    <location>
        <begin position="256"/>
        <end position="277"/>
    </location>
</feature>
<keyword evidence="1" id="KW-1133">Transmembrane helix</keyword>